<dbReference type="InterPro" id="IPR036390">
    <property type="entry name" value="WH_DNA-bd_sf"/>
</dbReference>
<dbReference type="PANTHER" id="PTHR30346:SF26">
    <property type="entry name" value="HYDROGEN PEROXIDE-INDUCIBLE GENES ACTIVATOR"/>
    <property type="match status" value="1"/>
</dbReference>
<dbReference type="SUPFAM" id="SSF46785">
    <property type="entry name" value="Winged helix' DNA-binding domain"/>
    <property type="match status" value="1"/>
</dbReference>
<keyword evidence="2" id="KW-0805">Transcription regulation</keyword>
<evidence type="ECO:0000256" key="1">
    <source>
        <dbReference type="ARBA" id="ARBA00009437"/>
    </source>
</evidence>
<evidence type="ECO:0000313" key="7">
    <source>
        <dbReference type="EMBL" id="MFB9230385.1"/>
    </source>
</evidence>
<keyword evidence="8" id="KW-1185">Reference proteome</keyword>
<comment type="similarity">
    <text evidence="1">Belongs to the LysR transcriptional regulatory family.</text>
</comment>
<evidence type="ECO:0000256" key="2">
    <source>
        <dbReference type="ARBA" id="ARBA00023015"/>
    </source>
</evidence>
<dbReference type="InterPro" id="IPR036388">
    <property type="entry name" value="WH-like_DNA-bd_sf"/>
</dbReference>
<keyword evidence="3" id="KW-0238">DNA-binding</keyword>
<dbReference type="PANTHER" id="PTHR30346">
    <property type="entry name" value="TRANSCRIPTIONAL DUAL REGULATOR HCAR-RELATED"/>
    <property type="match status" value="1"/>
</dbReference>
<dbReference type="InterPro" id="IPR005119">
    <property type="entry name" value="LysR_subst-bd"/>
</dbReference>
<comment type="caution">
    <text evidence="7">The sequence shown here is derived from an EMBL/GenBank/DDBJ whole genome shotgun (WGS) entry which is preliminary data.</text>
</comment>
<proteinExistence type="inferred from homology"/>
<name>A0ABV5JAA8_9RHOB</name>
<dbReference type="RefSeq" id="WP_213887710.1">
    <property type="nucleotide sequence ID" value="NZ_JAGFNU010000001.1"/>
</dbReference>
<evidence type="ECO:0000259" key="6">
    <source>
        <dbReference type="PROSITE" id="PS50931"/>
    </source>
</evidence>
<dbReference type="Pfam" id="PF00126">
    <property type="entry name" value="HTH_1"/>
    <property type="match status" value="1"/>
</dbReference>
<keyword evidence="5" id="KW-0804">Transcription</keyword>
<protein>
    <submittedName>
        <fullName evidence="7">LysR substrate-binding domain-containing protein</fullName>
    </submittedName>
</protein>
<gene>
    <name evidence="7" type="ORF">ACFFUT_01130</name>
</gene>
<dbReference type="Gene3D" id="1.10.10.10">
    <property type="entry name" value="Winged helix-like DNA-binding domain superfamily/Winged helix DNA-binding domain"/>
    <property type="match status" value="1"/>
</dbReference>
<evidence type="ECO:0000313" key="8">
    <source>
        <dbReference type="Proteomes" id="UP001589683"/>
    </source>
</evidence>
<accession>A0ABV5JAA8</accession>
<dbReference type="CDD" id="cd08411">
    <property type="entry name" value="PBP2_OxyR"/>
    <property type="match status" value="1"/>
</dbReference>
<dbReference type="PRINTS" id="PR00039">
    <property type="entry name" value="HTHLYSR"/>
</dbReference>
<dbReference type="Pfam" id="PF03466">
    <property type="entry name" value="LysR_substrate"/>
    <property type="match status" value="1"/>
</dbReference>
<evidence type="ECO:0000256" key="5">
    <source>
        <dbReference type="ARBA" id="ARBA00023163"/>
    </source>
</evidence>
<dbReference type="InterPro" id="IPR000847">
    <property type="entry name" value="LysR_HTH_N"/>
</dbReference>
<sequence>MAQTNPTLKQFRYLVALADQKHFRHAAESCGVSQPTLSVQIQILEDVLGTRLVERARGTVNLTPTGREIVERARQILLETQAISDFAAMAEHGLAGTIRLGVKATLGPYLLPRVVAALHREHPDVKLYIREGVPNKLEDELSTGLHDLILAQLPVHKSDFVVQRLFREPLFLAVSSDHALARKSDVSVRDLKGLPVLSLAPDYHLHDQVHALCEDYGADLIRDYEGTSLDALRQMVSMNMGTTFLPSLYAQSEVSNLGDVVTLPVRDRSVSRSIGLVWRKGAGKSATYADLASFIKNIVGKDFENLIPE</sequence>
<evidence type="ECO:0000256" key="3">
    <source>
        <dbReference type="ARBA" id="ARBA00023125"/>
    </source>
</evidence>
<dbReference type="SUPFAM" id="SSF53850">
    <property type="entry name" value="Periplasmic binding protein-like II"/>
    <property type="match status" value="1"/>
</dbReference>
<organism evidence="7 8">
    <name type="scientific">Pseudohalocynthiibacter aestuariivivens</name>
    <dbReference type="NCBI Taxonomy" id="1591409"/>
    <lineage>
        <taxon>Bacteria</taxon>
        <taxon>Pseudomonadati</taxon>
        <taxon>Pseudomonadota</taxon>
        <taxon>Alphaproteobacteria</taxon>
        <taxon>Rhodobacterales</taxon>
        <taxon>Paracoccaceae</taxon>
        <taxon>Pseudohalocynthiibacter</taxon>
    </lineage>
</organism>
<feature type="domain" description="HTH lysR-type" evidence="6">
    <location>
        <begin position="6"/>
        <end position="63"/>
    </location>
</feature>
<evidence type="ECO:0000256" key="4">
    <source>
        <dbReference type="ARBA" id="ARBA00023159"/>
    </source>
</evidence>
<dbReference type="EMBL" id="JBHMEA010000007">
    <property type="protein sequence ID" value="MFB9230385.1"/>
    <property type="molecule type" value="Genomic_DNA"/>
</dbReference>
<dbReference type="PROSITE" id="PS50931">
    <property type="entry name" value="HTH_LYSR"/>
    <property type="match status" value="1"/>
</dbReference>
<reference evidence="7 8" key="1">
    <citation type="submission" date="2024-09" db="EMBL/GenBank/DDBJ databases">
        <authorList>
            <person name="Sun Q."/>
            <person name="Mori K."/>
        </authorList>
    </citation>
    <scope>NUCLEOTIDE SEQUENCE [LARGE SCALE GENOMIC DNA]</scope>
    <source>
        <strain evidence="7 8">CECT 8726</strain>
    </source>
</reference>
<keyword evidence="4" id="KW-0010">Activator</keyword>
<dbReference type="Proteomes" id="UP001589683">
    <property type="component" value="Unassembled WGS sequence"/>
</dbReference>
<dbReference type="Gene3D" id="3.40.190.10">
    <property type="entry name" value="Periplasmic binding protein-like II"/>
    <property type="match status" value="2"/>
</dbReference>